<comment type="caution">
    <text evidence="2">The sequence shown here is derived from an EMBL/GenBank/DDBJ whole genome shotgun (WGS) entry which is preliminary data.</text>
</comment>
<keyword evidence="3" id="KW-1185">Reference proteome</keyword>
<dbReference type="AlphaFoldDB" id="A0A151NRA5"/>
<organism evidence="2 3">
    <name type="scientific">Alligator mississippiensis</name>
    <name type="common">American alligator</name>
    <dbReference type="NCBI Taxonomy" id="8496"/>
    <lineage>
        <taxon>Eukaryota</taxon>
        <taxon>Metazoa</taxon>
        <taxon>Chordata</taxon>
        <taxon>Craniata</taxon>
        <taxon>Vertebrata</taxon>
        <taxon>Euteleostomi</taxon>
        <taxon>Archelosauria</taxon>
        <taxon>Archosauria</taxon>
        <taxon>Crocodylia</taxon>
        <taxon>Alligatoridae</taxon>
        <taxon>Alligatorinae</taxon>
        <taxon>Alligator</taxon>
    </lineage>
</organism>
<feature type="region of interest" description="Disordered" evidence="1">
    <location>
        <begin position="57"/>
        <end position="78"/>
    </location>
</feature>
<protein>
    <submittedName>
        <fullName evidence="2">Uncharacterized protein</fullName>
    </submittedName>
</protein>
<evidence type="ECO:0000313" key="3">
    <source>
        <dbReference type="Proteomes" id="UP000050525"/>
    </source>
</evidence>
<evidence type="ECO:0000313" key="2">
    <source>
        <dbReference type="EMBL" id="KYO39263.1"/>
    </source>
</evidence>
<dbReference type="EMBL" id="AKHW03002337">
    <property type="protein sequence ID" value="KYO39263.1"/>
    <property type="molecule type" value="Genomic_DNA"/>
</dbReference>
<reference evidence="2 3" key="1">
    <citation type="journal article" date="2012" name="Genome Biol.">
        <title>Sequencing three crocodilian genomes to illuminate the evolution of archosaurs and amniotes.</title>
        <authorList>
            <person name="St John J.A."/>
            <person name="Braun E.L."/>
            <person name="Isberg S.R."/>
            <person name="Miles L.G."/>
            <person name="Chong A.Y."/>
            <person name="Gongora J."/>
            <person name="Dalzell P."/>
            <person name="Moran C."/>
            <person name="Bed'hom B."/>
            <person name="Abzhanov A."/>
            <person name="Burgess S.C."/>
            <person name="Cooksey A.M."/>
            <person name="Castoe T.A."/>
            <person name="Crawford N.G."/>
            <person name="Densmore L.D."/>
            <person name="Drew J.C."/>
            <person name="Edwards S.V."/>
            <person name="Faircloth B.C."/>
            <person name="Fujita M.K."/>
            <person name="Greenwold M.J."/>
            <person name="Hoffmann F.G."/>
            <person name="Howard J.M."/>
            <person name="Iguchi T."/>
            <person name="Janes D.E."/>
            <person name="Khan S.Y."/>
            <person name="Kohno S."/>
            <person name="de Koning A.J."/>
            <person name="Lance S.L."/>
            <person name="McCarthy F.M."/>
            <person name="McCormack J.E."/>
            <person name="Merchant M.E."/>
            <person name="Peterson D.G."/>
            <person name="Pollock D.D."/>
            <person name="Pourmand N."/>
            <person name="Raney B.J."/>
            <person name="Roessler K.A."/>
            <person name="Sanford J.R."/>
            <person name="Sawyer R.H."/>
            <person name="Schmidt C.J."/>
            <person name="Triplett E.W."/>
            <person name="Tuberville T.D."/>
            <person name="Venegas-Anaya M."/>
            <person name="Howard J.T."/>
            <person name="Jarvis E.D."/>
            <person name="Guillette L.J.Jr."/>
            <person name="Glenn T.C."/>
            <person name="Green R.E."/>
            <person name="Ray D.A."/>
        </authorList>
    </citation>
    <scope>NUCLEOTIDE SEQUENCE [LARGE SCALE GENOMIC DNA]</scope>
    <source>
        <strain evidence="2">KSC_2009_1</strain>
    </source>
</reference>
<dbReference type="Proteomes" id="UP000050525">
    <property type="component" value="Unassembled WGS sequence"/>
</dbReference>
<name>A0A151NRA5_ALLMI</name>
<proteinExistence type="predicted"/>
<accession>A0A151NRA5</accession>
<sequence length="115" mass="13100">MANQVAGNNLTEAQIQEKRHYDKSMGEHKFQVIQRPRINPEKIDGWKDLTQVEAGSVDEKRSFQGRLQGPLTGTDSPSINIKDMAVTFRLLSAEAELQRQTILDFRNLNYQTPSI</sequence>
<evidence type="ECO:0000256" key="1">
    <source>
        <dbReference type="SAM" id="MobiDB-lite"/>
    </source>
</evidence>
<gene>
    <name evidence="2" type="ORF">Y1Q_0004888</name>
</gene>